<evidence type="ECO:0000256" key="1">
    <source>
        <dbReference type="ARBA" id="ARBA00000971"/>
    </source>
</evidence>
<dbReference type="GO" id="GO:0003755">
    <property type="term" value="F:peptidyl-prolyl cis-trans isomerase activity"/>
    <property type="evidence" value="ECO:0007669"/>
    <property type="project" value="UniProtKB-KW"/>
</dbReference>
<feature type="domain" description="PpiC" evidence="7">
    <location>
        <begin position="117"/>
        <end position="208"/>
    </location>
</feature>
<sequence>MSQTITITNEDILEQVKLSSKIPEIIEEIITRKIIAAAVAEASIKVETEELQKIADQLRVVNKLNTANDTWAWLGKHGLSLEEFEEIVYNTVISRKLAAHLFADKVEPYFFENQLDYTSVVMFEVILDDEDLALELFYAIREDEMSFYDVAHKYIQDTELRRKGGYRGIVRRQDMTPEISAAVFAAKPPQLLKPIITSKGAHLILVEEIIQAELDKKLRSKIILDFFSAWLKQKNNQVEVIRN</sequence>
<dbReference type="InterPro" id="IPR027304">
    <property type="entry name" value="Trigger_fact/SurA_dom_sf"/>
</dbReference>
<dbReference type="OrthoDB" id="530022at2"/>
<gene>
    <name evidence="8" type="ORF">NIES4072_61060</name>
</gene>
<organism evidence="8 9">
    <name type="scientific">Nostoc commune NIES-4072</name>
    <dbReference type="NCBI Taxonomy" id="2005467"/>
    <lineage>
        <taxon>Bacteria</taxon>
        <taxon>Bacillati</taxon>
        <taxon>Cyanobacteriota</taxon>
        <taxon>Cyanophyceae</taxon>
        <taxon>Nostocales</taxon>
        <taxon>Nostocaceae</taxon>
        <taxon>Nostoc</taxon>
    </lineage>
</organism>
<dbReference type="InterPro" id="IPR000297">
    <property type="entry name" value="PPIase_PpiC"/>
</dbReference>
<dbReference type="InterPro" id="IPR046357">
    <property type="entry name" value="PPIase_dom_sf"/>
</dbReference>
<dbReference type="SUPFAM" id="SSF54534">
    <property type="entry name" value="FKBP-like"/>
    <property type="match status" value="1"/>
</dbReference>
<protein>
    <recommendedName>
        <fullName evidence="2">peptidylprolyl isomerase</fullName>
        <ecNumber evidence="2">5.2.1.8</ecNumber>
    </recommendedName>
</protein>
<dbReference type="AlphaFoldDB" id="A0A2R5FY55"/>
<keyword evidence="9" id="KW-1185">Reference proteome</keyword>
<evidence type="ECO:0000256" key="5">
    <source>
        <dbReference type="ARBA" id="ARBA00023235"/>
    </source>
</evidence>
<evidence type="ECO:0000256" key="4">
    <source>
        <dbReference type="ARBA" id="ARBA00023110"/>
    </source>
</evidence>
<dbReference type="PROSITE" id="PS50198">
    <property type="entry name" value="PPIC_PPIASE_2"/>
    <property type="match status" value="1"/>
</dbReference>
<evidence type="ECO:0000313" key="8">
    <source>
        <dbReference type="EMBL" id="GBG22398.1"/>
    </source>
</evidence>
<comment type="catalytic activity">
    <reaction evidence="1">
        <text>[protein]-peptidylproline (omega=180) = [protein]-peptidylproline (omega=0)</text>
        <dbReference type="Rhea" id="RHEA:16237"/>
        <dbReference type="Rhea" id="RHEA-COMP:10747"/>
        <dbReference type="Rhea" id="RHEA-COMP:10748"/>
        <dbReference type="ChEBI" id="CHEBI:83833"/>
        <dbReference type="ChEBI" id="CHEBI:83834"/>
        <dbReference type="EC" id="5.2.1.8"/>
    </reaction>
</comment>
<dbReference type="InterPro" id="IPR050245">
    <property type="entry name" value="PrsA_foldase"/>
</dbReference>
<evidence type="ECO:0000256" key="3">
    <source>
        <dbReference type="ARBA" id="ARBA00022729"/>
    </source>
</evidence>
<evidence type="ECO:0000313" key="9">
    <source>
        <dbReference type="Proteomes" id="UP000245124"/>
    </source>
</evidence>
<keyword evidence="3" id="KW-0732">Signal</keyword>
<dbReference type="RefSeq" id="WP_109012145.1">
    <property type="nucleotide sequence ID" value="NZ_BDUD01000001.1"/>
</dbReference>
<name>A0A2R5FY55_NOSCO</name>
<proteinExistence type="predicted"/>
<keyword evidence="4 6" id="KW-0697">Rotamase</keyword>
<accession>A0A2R5FY55</accession>
<evidence type="ECO:0000259" key="7">
    <source>
        <dbReference type="PROSITE" id="PS50198"/>
    </source>
</evidence>
<dbReference type="SUPFAM" id="SSF109998">
    <property type="entry name" value="Triger factor/SurA peptide-binding domain-like"/>
    <property type="match status" value="1"/>
</dbReference>
<dbReference type="EC" id="5.2.1.8" evidence="2"/>
<keyword evidence="5 6" id="KW-0413">Isomerase</keyword>
<evidence type="ECO:0000256" key="6">
    <source>
        <dbReference type="PROSITE-ProRule" id="PRU00278"/>
    </source>
</evidence>
<comment type="caution">
    <text evidence="8">The sequence shown here is derived from an EMBL/GenBank/DDBJ whole genome shotgun (WGS) entry which is preliminary data.</text>
</comment>
<evidence type="ECO:0000256" key="2">
    <source>
        <dbReference type="ARBA" id="ARBA00013194"/>
    </source>
</evidence>
<reference evidence="8 9" key="1">
    <citation type="submission" date="2017-06" db="EMBL/GenBank/DDBJ databases">
        <title>Genome sequencing of cyanobaciteial culture collection at National Institute for Environmental Studies (NIES).</title>
        <authorList>
            <person name="Hirose Y."/>
            <person name="Shimura Y."/>
            <person name="Fujisawa T."/>
            <person name="Nakamura Y."/>
            <person name="Kawachi M."/>
        </authorList>
    </citation>
    <scope>NUCLEOTIDE SEQUENCE [LARGE SCALE GENOMIC DNA]</scope>
    <source>
        <strain evidence="8 9">NIES-4072</strain>
    </source>
</reference>
<dbReference type="Gene3D" id="1.10.4030.10">
    <property type="entry name" value="Porin chaperone SurA, peptide-binding domain"/>
    <property type="match status" value="1"/>
</dbReference>
<dbReference type="EMBL" id="BDUD01000001">
    <property type="protein sequence ID" value="GBG22398.1"/>
    <property type="molecule type" value="Genomic_DNA"/>
</dbReference>
<dbReference type="PANTHER" id="PTHR47245:SF1">
    <property type="entry name" value="FOLDASE PROTEIN PRSA"/>
    <property type="match status" value="1"/>
</dbReference>
<dbReference type="PANTHER" id="PTHR47245">
    <property type="entry name" value="PEPTIDYLPROLYL ISOMERASE"/>
    <property type="match status" value="1"/>
</dbReference>
<dbReference type="Proteomes" id="UP000245124">
    <property type="component" value="Unassembled WGS sequence"/>
</dbReference>
<dbReference type="Pfam" id="PF00639">
    <property type="entry name" value="Rotamase"/>
    <property type="match status" value="1"/>
</dbReference>
<dbReference type="Gene3D" id="3.10.50.40">
    <property type="match status" value="1"/>
</dbReference>